<gene>
    <name evidence="1" type="ORF">DAT39_010581</name>
</gene>
<accession>A0A8J4X387</accession>
<name>A0A8J4X387_CLAMG</name>
<sequence length="115" mass="12839">GINRVGSNSDTNNASGLTDISHTLSVDLDKLQKQQHDDDCLSKVFSWIENNEARPPIGHLKHSSPVLRKLWQEYPKLTIRQGILCRKTKTSPYTPDTFQVVLPVALIPTALVALH</sequence>
<reference evidence="1" key="1">
    <citation type="submission" date="2020-07" db="EMBL/GenBank/DDBJ databases">
        <title>Clarias magur genome sequencing, assembly and annotation.</title>
        <authorList>
            <person name="Kushwaha B."/>
            <person name="Kumar R."/>
            <person name="Das P."/>
            <person name="Joshi C.G."/>
            <person name="Kumar D."/>
            <person name="Nagpure N.S."/>
            <person name="Pandey M."/>
            <person name="Agarwal S."/>
            <person name="Srivastava S."/>
            <person name="Singh M."/>
            <person name="Sahoo L."/>
            <person name="Jayasankar P."/>
            <person name="Meher P.K."/>
            <person name="Koringa P.G."/>
            <person name="Iquebal M.A."/>
            <person name="Das S.P."/>
            <person name="Bit A."/>
            <person name="Patnaik S."/>
            <person name="Patel N."/>
            <person name="Shah T.M."/>
            <person name="Hinsu A."/>
            <person name="Jena J.K."/>
        </authorList>
    </citation>
    <scope>NUCLEOTIDE SEQUENCE</scope>
    <source>
        <strain evidence="1">CIFAMagur01</strain>
        <tissue evidence="1">Testis</tissue>
    </source>
</reference>
<feature type="non-terminal residue" evidence="1">
    <location>
        <position position="115"/>
    </location>
</feature>
<evidence type="ECO:0000313" key="1">
    <source>
        <dbReference type="EMBL" id="KAF5899701.1"/>
    </source>
</evidence>
<protein>
    <submittedName>
        <fullName evidence="1">Regulator of microtubule dynamics 1 isoform X1</fullName>
    </submittedName>
</protein>
<dbReference type="AlphaFoldDB" id="A0A8J4X387"/>
<dbReference type="Proteomes" id="UP000727407">
    <property type="component" value="Unassembled WGS sequence"/>
</dbReference>
<organism evidence="1 2">
    <name type="scientific">Clarias magur</name>
    <name type="common">Asian catfish</name>
    <name type="synonym">Macropteronotus magur</name>
    <dbReference type="NCBI Taxonomy" id="1594786"/>
    <lineage>
        <taxon>Eukaryota</taxon>
        <taxon>Metazoa</taxon>
        <taxon>Chordata</taxon>
        <taxon>Craniata</taxon>
        <taxon>Vertebrata</taxon>
        <taxon>Euteleostomi</taxon>
        <taxon>Actinopterygii</taxon>
        <taxon>Neopterygii</taxon>
        <taxon>Teleostei</taxon>
        <taxon>Ostariophysi</taxon>
        <taxon>Siluriformes</taxon>
        <taxon>Clariidae</taxon>
        <taxon>Clarias</taxon>
    </lineage>
</organism>
<keyword evidence="2" id="KW-1185">Reference proteome</keyword>
<evidence type="ECO:0000313" key="2">
    <source>
        <dbReference type="Proteomes" id="UP000727407"/>
    </source>
</evidence>
<feature type="non-terminal residue" evidence="1">
    <location>
        <position position="1"/>
    </location>
</feature>
<comment type="caution">
    <text evidence="1">The sequence shown here is derived from an EMBL/GenBank/DDBJ whole genome shotgun (WGS) entry which is preliminary data.</text>
</comment>
<proteinExistence type="predicted"/>
<dbReference type="EMBL" id="QNUK01000159">
    <property type="protein sequence ID" value="KAF5899701.1"/>
    <property type="molecule type" value="Genomic_DNA"/>
</dbReference>